<dbReference type="Pfam" id="PF13499">
    <property type="entry name" value="EF-hand_7"/>
    <property type="match status" value="1"/>
</dbReference>
<dbReference type="GO" id="GO:0005509">
    <property type="term" value="F:calcium ion binding"/>
    <property type="evidence" value="ECO:0007669"/>
    <property type="project" value="InterPro"/>
</dbReference>
<dbReference type="PROSITE" id="PS50222">
    <property type="entry name" value="EF_HAND_2"/>
    <property type="match status" value="1"/>
</dbReference>
<proteinExistence type="predicted"/>
<dbReference type="OrthoDB" id="191686at2759"/>
<dbReference type="InterPro" id="IPR018247">
    <property type="entry name" value="EF_Hand_1_Ca_BS"/>
</dbReference>
<dbReference type="RefSeq" id="XP_041633470.1">
    <property type="nucleotide sequence ID" value="XM_041777536.2"/>
</dbReference>
<dbReference type="RefSeq" id="XP_017030679.1">
    <property type="nucleotide sequence ID" value="XM_017175190.1"/>
</dbReference>
<name>A0A6P4J600_DROKI</name>
<protein>
    <submittedName>
        <fullName evidence="5">Calaxin-like</fullName>
    </submittedName>
    <submittedName>
        <fullName evidence="4">Uncharacterized protein LOC108080453</fullName>
    </submittedName>
</protein>
<dbReference type="Proteomes" id="UP001652661">
    <property type="component" value="Chromosome 3R"/>
</dbReference>
<organism evidence="3 4">
    <name type="scientific">Drosophila kikkawai</name>
    <name type="common">Fruit fly</name>
    <dbReference type="NCBI Taxonomy" id="30033"/>
    <lineage>
        <taxon>Eukaryota</taxon>
        <taxon>Metazoa</taxon>
        <taxon>Ecdysozoa</taxon>
        <taxon>Arthropoda</taxon>
        <taxon>Hexapoda</taxon>
        <taxon>Insecta</taxon>
        <taxon>Pterygota</taxon>
        <taxon>Neoptera</taxon>
        <taxon>Endopterygota</taxon>
        <taxon>Diptera</taxon>
        <taxon>Brachycera</taxon>
        <taxon>Muscomorpha</taxon>
        <taxon>Ephydroidea</taxon>
        <taxon>Drosophilidae</taxon>
        <taxon>Drosophila</taxon>
        <taxon>Sophophora</taxon>
    </lineage>
</organism>
<evidence type="ECO:0000256" key="1">
    <source>
        <dbReference type="ARBA" id="ARBA00022837"/>
    </source>
</evidence>
<keyword evidence="3" id="KW-1185">Reference proteome</keyword>
<dbReference type="GeneID" id="108080453"/>
<dbReference type="PROSITE" id="PS00018">
    <property type="entry name" value="EF_HAND_1"/>
    <property type="match status" value="1"/>
</dbReference>
<keyword evidence="1" id="KW-0106">Calcium</keyword>
<feature type="domain" description="EF-hand" evidence="2">
    <location>
        <begin position="154"/>
        <end position="189"/>
    </location>
</feature>
<dbReference type="AlphaFoldDB" id="A0A6P4J600"/>
<dbReference type="InterPro" id="IPR011992">
    <property type="entry name" value="EF-hand-dom_pair"/>
</dbReference>
<dbReference type="SUPFAM" id="SSF47473">
    <property type="entry name" value="EF-hand"/>
    <property type="match status" value="1"/>
</dbReference>
<sequence length="222" mass="25845">MENLDTTLSRMENSRFIARYSSAIREMAANLKMSLLEITCLVLVYYKFVKCQGPSAKMMRKNQFYALYLVLFDVTDIQTIERSLFAVTKDMKFVSPEAWVQIFNLYTTDDINVRMRFAFEVYNTKGTGVIDREQVGFACDKFFEGEDEDELNELKADMIEFLMKKFDVDKDGVISFEDYSSVVIKQPILVDFLGWLFPSKYDLQLMAHVVNFDSILNVQDSK</sequence>
<evidence type="ECO:0000313" key="4">
    <source>
        <dbReference type="RefSeq" id="XP_017030679.1"/>
    </source>
</evidence>
<gene>
    <name evidence="4 5" type="primary">LOC108080453</name>
</gene>
<evidence type="ECO:0000313" key="5">
    <source>
        <dbReference type="RefSeq" id="XP_041633470.1"/>
    </source>
</evidence>
<reference evidence="4" key="1">
    <citation type="submission" date="2025-04" db="UniProtKB">
        <authorList>
            <consortium name="RefSeq"/>
        </authorList>
    </citation>
    <scope>IDENTIFICATION</scope>
    <source>
        <strain evidence="5">14028-0561.14</strain>
        <tissue evidence="5">Whole fly</tissue>
    </source>
</reference>
<accession>A0A6P4J600</accession>
<evidence type="ECO:0000259" key="2">
    <source>
        <dbReference type="PROSITE" id="PS50222"/>
    </source>
</evidence>
<dbReference type="Gene3D" id="1.10.238.10">
    <property type="entry name" value="EF-hand"/>
    <property type="match status" value="1"/>
</dbReference>
<evidence type="ECO:0000313" key="3">
    <source>
        <dbReference type="Proteomes" id="UP001652661"/>
    </source>
</evidence>
<dbReference type="InterPro" id="IPR002048">
    <property type="entry name" value="EF_hand_dom"/>
</dbReference>
<dbReference type="OMA" id="PQCKQMT"/>
<dbReference type="CDD" id="cd00051">
    <property type="entry name" value="EFh"/>
    <property type="match status" value="1"/>
</dbReference>